<feature type="region of interest" description="Disordered" evidence="1">
    <location>
        <begin position="99"/>
        <end position="125"/>
    </location>
</feature>
<keyword evidence="3" id="KW-1185">Reference proteome</keyword>
<dbReference type="Proteomes" id="UP000578531">
    <property type="component" value="Unassembled WGS sequence"/>
</dbReference>
<feature type="compositionally biased region" description="Basic and acidic residues" evidence="1">
    <location>
        <begin position="106"/>
        <end position="125"/>
    </location>
</feature>
<evidence type="ECO:0000313" key="3">
    <source>
        <dbReference type="Proteomes" id="UP000578531"/>
    </source>
</evidence>
<dbReference type="InterPro" id="IPR014710">
    <property type="entry name" value="RmlC-like_jellyroll"/>
</dbReference>
<reference evidence="2 3" key="1">
    <citation type="journal article" date="2020" name="Genomics">
        <title>Complete, high-quality genomes from long-read metagenomic sequencing of two wolf lichen thalli reveals enigmatic genome architecture.</title>
        <authorList>
            <person name="McKenzie S.K."/>
            <person name="Walston R.F."/>
            <person name="Allen J.L."/>
        </authorList>
    </citation>
    <scope>NUCLEOTIDE SEQUENCE [LARGE SCALE GENOMIC DNA]</scope>
    <source>
        <strain evidence="2">WasteWater2</strain>
    </source>
</reference>
<gene>
    <name evidence="2" type="ORF">HO173_005813</name>
</gene>
<evidence type="ECO:0000256" key="1">
    <source>
        <dbReference type="SAM" id="MobiDB-lite"/>
    </source>
</evidence>
<dbReference type="RefSeq" id="XP_037165536.1">
    <property type="nucleotide sequence ID" value="XM_037307727.1"/>
</dbReference>
<dbReference type="Gene3D" id="2.60.120.10">
    <property type="entry name" value="Jelly Rolls"/>
    <property type="match status" value="1"/>
</dbReference>
<proteinExistence type="predicted"/>
<protein>
    <submittedName>
        <fullName evidence="2">Uncharacterized protein</fullName>
    </submittedName>
</protein>
<sequence>MATLIRTTRLSTFTSPLPEAASLSFNNPSKTHATYPVGSTFTTSRHWHNDHAEHFKVLSGAILVTVNKNSFVVTGAPPAATIPCAARIDAVGLSRAEGSPKLAKGQSKELEKLRAPEDEAEEWRTPADGEKEVFFRNMLSAVSEPRTGIVGEILRPIHMLIIYQGLDTRMVILDMGLRVVMGGEGWLRNNMVGSFGIAGLIGGAFGLKPVSEAYTPGRLISEWGKNRK</sequence>
<accession>A0A8H6FWV9</accession>
<dbReference type="EMBL" id="JACCJC010000021">
    <property type="protein sequence ID" value="KAF6236184.1"/>
    <property type="molecule type" value="Genomic_DNA"/>
</dbReference>
<organism evidence="2 3">
    <name type="scientific">Letharia columbiana</name>
    <dbReference type="NCBI Taxonomy" id="112416"/>
    <lineage>
        <taxon>Eukaryota</taxon>
        <taxon>Fungi</taxon>
        <taxon>Dikarya</taxon>
        <taxon>Ascomycota</taxon>
        <taxon>Pezizomycotina</taxon>
        <taxon>Lecanoromycetes</taxon>
        <taxon>OSLEUM clade</taxon>
        <taxon>Lecanoromycetidae</taxon>
        <taxon>Lecanorales</taxon>
        <taxon>Lecanorineae</taxon>
        <taxon>Parmeliaceae</taxon>
        <taxon>Letharia</taxon>
    </lineage>
</organism>
<evidence type="ECO:0000313" key="2">
    <source>
        <dbReference type="EMBL" id="KAF6236184.1"/>
    </source>
</evidence>
<dbReference type="OrthoDB" id="504210at2759"/>
<dbReference type="SUPFAM" id="SSF51182">
    <property type="entry name" value="RmlC-like cupins"/>
    <property type="match status" value="1"/>
</dbReference>
<dbReference type="AlphaFoldDB" id="A0A8H6FWV9"/>
<dbReference type="InterPro" id="IPR011051">
    <property type="entry name" value="RmlC_Cupin_sf"/>
</dbReference>
<comment type="caution">
    <text evidence="2">The sequence shown here is derived from an EMBL/GenBank/DDBJ whole genome shotgun (WGS) entry which is preliminary data.</text>
</comment>
<dbReference type="GeneID" id="59287475"/>
<name>A0A8H6FWV9_9LECA</name>